<dbReference type="Gene3D" id="3.10.450.50">
    <property type="match status" value="1"/>
</dbReference>
<dbReference type="Proteomes" id="UP001596119">
    <property type="component" value="Unassembled WGS sequence"/>
</dbReference>
<dbReference type="RefSeq" id="WP_379567641.1">
    <property type="nucleotide sequence ID" value="NZ_JBHSQK010000049.1"/>
</dbReference>
<evidence type="ECO:0000313" key="1">
    <source>
        <dbReference type="EMBL" id="MFC5950509.1"/>
    </source>
</evidence>
<gene>
    <name evidence="1" type="ORF">ACFQH9_19755</name>
</gene>
<reference evidence="2" key="1">
    <citation type="journal article" date="2019" name="Int. J. Syst. Evol. Microbiol.">
        <title>The Global Catalogue of Microorganisms (GCM) 10K type strain sequencing project: providing services to taxonomists for standard genome sequencing and annotation.</title>
        <authorList>
            <consortium name="The Broad Institute Genomics Platform"/>
            <consortium name="The Broad Institute Genome Sequencing Center for Infectious Disease"/>
            <person name="Wu L."/>
            <person name="Ma J."/>
        </authorList>
    </citation>
    <scope>NUCLEOTIDE SEQUENCE [LARGE SCALE GENOMIC DNA]</scope>
    <source>
        <strain evidence="2">CGMCC 4.7397</strain>
    </source>
</reference>
<evidence type="ECO:0000313" key="2">
    <source>
        <dbReference type="Proteomes" id="UP001596119"/>
    </source>
</evidence>
<comment type="caution">
    <text evidence="1">The sequence shown here is derived from an EMBL/GenBank/DDBJ whole genome shotgun (WGS) entry which is preliminary data.</text>
</comment>
<dbReference type="SUPFAM" id="SSF54427">
    <property type="entry name" value="NTF2-like"/>
    <property type="match status" value="1"/>
</dbReference>
<protein>
    <submittedName>
        <fullName evidence="1">Nuclear transport factor 2 family protein</fullName>
    </submittedName>
</protein>
<organism evidence="1 2">
    <name type="scientific">Pseudonocardia lutea</name>
    <dbReference type="NCBI Taxonomy" id="2172015"/>
    <lineage>
        <taxon>Bacteria</taxon>
        <taxon>Bacillati</taxon>
        <taxon>Actinomycetota</taxon>
        <taxon>Actinomycetes</taxon>
        <taxon>Pseudonocardiales</taxon>
        <taxon>Pseudonocardiaceae</taxon>
        <taxon>Pseudonocardia</taxon>
    </lineage>
</organism>
<keyword evidence="2" id="KW-1185">Reference proteome</keyword>
<proteinExistence type="predicted"/>
<sequence length="153" mass="17100">MMDTDEKRTAAHEAAVREIYVAFGSGDEAGFLSHIADDVHWETDWEDNWAQHADGPPHFIPIEAKSGVPTFFEIMSGYTFHDLQLVDVIPGPEKVVAQVKLDYTLPSGGRYRDEQLHLWTFGPEGTVIALRHFMDTAKLLAANRGEDTTATSR</sequence>
<dbReference type="EMBL" id="JBHSQK010000049">
    <property type="protein sequence ID" value="MFC5950509.1"/>
    <property type="molecule type" value="Genomic_DNA"/>
</dbReference>
<accession>A0ABW1IE75</accession>
<name>A0ABW1IE75_9PSEU</name>
<dbReference type="InterPro" id="IPR032710">
    <property type="entry name" value="NTF2-like_dom_sf"/>
</dbReference>